<protein>
    <submittedName>
        <fullName evidence="1">Transcription/translation regulatory transformer protein RfaH</fullName>
    </submittedName>
</protein>
<dbReference type="InterPro" id="IPR043425">
    <property type="entry name" value="NusG-like"/>
</dbReference>
<organism evidence="1 2">
    <name type="scientific">Aliikangiella maris</name>
    <dbReference type="NCBI Taxonomy" id="3162458"/>
    <lineage>
        <taxon>Bacteria</taxon>
        <taxon>Pseudomonadati</taxon>
        <taxon>Pseudomonadota</taxon>
        <taxon>Gammaproteobacteria</taxon>
        <taxon>Oceanospirillales</taxon>
        <taxon>Pleioneaceae</taxon>
        <taxon>Aliikangiella</taxon>
    </lineage>
</organism>
<dbReference type="PANTHER" id="PTHR30265">
    <property type="entry name" value="RHO-INTERACTING TRANSCRIPTION TERMINATION FACTOR NUSG"/>
    <property type="match status" value="1"/>
</dbReference>
<reference evidence="1 2" key="1">
    <citation type="submission" date="2024-06" db="EMBL/GenBank/DDBJ databases">
        <authorList>
            <person name="Li F."/>
        </authorList>
    </citation>
    <scope>NUCLEOTIDE SEQUENCE [LARGE SCALE GENOMIC DNA]</scope>
    <source>
        <strain evidence="1 2">GXAS 311</strain>
    </source>
</reference>
<sequence>MSDINTVSQQSVQEWYLAASKPRQETRAIENLHNQGITAFAPTIFVEKLYAGKKRVIEEALFPGYVFISLSPKDGLWHKVRSTRGIRDWVRFSSIPAKLPLNLVQEFIEKQNNDQQEVVKRCFNPGDCISIMSGPFRGLKGIYEASSGEERSLILIEFLGKVNRLKLENNQFIVE</sequence>
<dbReference type="NCBIfam" id="NF006534">
    <property type="entry name" value="PRK09014.1"/>
    <property type="match status" value="1"/>
</dbReference>
<dbReference type="InterPro" id="IPR008991">
    <property type="entry name" value="Translation_prot_SH3-like_sf"/>
</dbReference>
<dbReference type="NCBIfam" id="TIGR01955">
    <property type="entry name" value="RfaH"/>
    <property type="match status" value="1"/>
</dbReference>
<dbReference type="EMBL" id="JBEVCJ010000001">
    <property type="protein sequence ID" value="MET1253587.1"/>
    <property type="molecule type" value="Genomic_DNA"/>
</dbReference>
<name>A0ABV2BNR6_9GAMM</name>
<dbReference type="Gene3D" id="3.30.70.940">
    <property type="entry name" value="NusG, N-terminal domain"/>
    <property type="match status" value="1"/>
</dbReference>
<gene>
    <name evidence="1" type="primary">rfaH</name>
    <name evidence="1" type="ORF">ABVT43_00460</name>
</gene>
<dbReference type="SUPFAM" id="SSF50104">
    <property type="entry name" value="Translation proteins SH3-like domain"/>
    <property type="match status" value="1"/>
</dbReference>
<dbReference type="PANTHER" id="PTHR30265:SF7">
    <property type="entry name" value="TRANSCRIPTION ANTITERMINATION PROTEIN RFAH"/>
    <property type="match status" value="1"/>
</dbReference>
<evidence type="ECO:0000313" key="1">
    <source>
        <dbReference type="EMBL" id="MET1253587.1"/>
    </source>
</evidence>
<accession>A0ABV2BNR6</accession>
<dbReference type="SMART" id="SM00738">
    <property type="entry name" value="NGN"/>
    <property type="match status" value="1"/>
</dbReference>
<dbReference type="InterPro" id="IPR036735">
    <property type="entry name" value="NGN_dom_sf"/>
</dbReference>
<dbReference type="InterPro" id="IPR010215">
    <property type="entry name" value="Transcription_antiterm_RfaH"/>
</dbReference>
<keyword evidence="2" id="KW-1185">Reference proteome</keyword>
<dbReference type="InterPro" id="IPR006645">
    <property type="entry name" value="NGN-like_dom"/>
</dbReference>
<comment type="caution">
    <text evidence="1">The sequence shown here is derived from an EMBL/GenBank/DDBJ whole genome shotgun (WGS) entry which is preliminary data.</text>
</comment>
<dbReference type="CDD" id="cd09892">
    <property type="entry name" value="NGN_SP_RfaH"/>
    <property type="match status" value="1"/>
</dbReference>
<dbReference type="Proteomes" id="UP001548189">
    <property type="component" value="Unassembled WGS sequence"/>
</dbReference>
<dbReference type="SUPFAM" id="SSF82679">
    <property type="entry name" value="N-utilization substance G protein NusG, N-terminal domain"/>
    <property type="match status" value="1"/>
</dbReference>
<proteinExistence type="predicted"/>
<dbReference type="Pfam" id="PF02357">
    <property type="entry name" value="NusG"/>
    <property type="match status" value="1"/>
</dbReference>
<evidence type="ECO:0000313" key="2">
    <source>
        <dbReference type="Proteomes" id="UP001548189"/>
    </source>
</evidence>